<feature type="domain" description="UspA" evidence="2">
    <location>
        <begin position="153"/>
        <end position="287"/>
    </location>
</feature>
<dbReference type="Pfam" id="PF00582">
    <property type="entry name" value="Usp"/>
    <property type="match status" value="2"/>
</dbReference>
<evidence type="ECO:0000313" key="4">
    <source>
        <dbReference type="Proteomes" id="UP000249794"/>
    </source>
</evidence>
<dbReference type="SUPFAM" id="SSF52402">
    <property type="entry name" value="Adenine nucleotide alpha hydrolases-like"/>
    <property type="match status" value="2"/>
</dbReference>
<organism evidence="3 4">
    <name type="scientific">Phormidesmis priestleyi</name>
    <dbReference type="NCBI Taxonomy" id="268141"/>
    <lineage>
        <taxon>Bacteria</taxon>
        <taxon>Bacillati</taxon>
        <taxon>Cyanobacteriota</taxon>
        <taxon>Cyanophyceae</taxon>
        <taxon>Leptolyngbyales</taxon>
        <taxon>Leptolyngbyaceae</taxon>
        <taxon>Phormidesmis</taxon>
    </lineage>
</organism>
<dbReference type="CDD" id="cd00293">
    <property type="entry name" value="USP-like"/>
    <property type="match status" value="2"/>
</dbReference>
<reference evidence="4" key="1">
    <citation type="submission" date="2018-04" db="EMBL/GenBank/DDBJ databases">
        <authorList>
            <person name="Cornet L."/>
        </authorList>
    </citation>
    <scope>NUCLEOTIDE SEQUENCE [LARGE SCALE GENOMIC DNA]</scope>
</reference>
<proteinExistence type="inferred from homology"/>
<protein>
    <submittedName>
        <fullName evidence="3">Universal stress protein</fullName>
    </submittedName>
</protein>
<comment type="caution">
    <text evidence="3">The sequence shown here is derived from an EMBL/GenBank/DDBJ whole genome shotgun (WGS) entry which is preliminary data.</text>
</comment>
<dbReference type="EMBL" id="QBMP01000149">
    <property type="protein sequence ID" value="PZO52348.1"/>
    <property type="molecule type" value="Genomic_DNA"/>
</dbReference>
<name>A0A2W4ZBK9_9CYAN</name>
<evidence type="ECO:0000259" key="2">
    <source>
        <dbReference type="Pfam" id="PF00582"/>
    </source>
</evidence>
<reference evidence="3 4" key="2">
    <citation type="submission" date="2018-06" db="EMBL/GenBank/DDBJ databases">
        <title>Metagenomic assembly of (sub)arctic Cyanobacteria and their associated microbiome from non-axenic cultures.</title>
        <authorList>
            <person name="Baurain D."/>
        </authorList>
    </citation>
    <scope>NUCLEOTIDE SEQUENCE [LARGE SCALE GENOMIC DNA]</scope>
    <source>
        <strain evidence="3">ULC027bin1</strain>
    </source>
</reference>
<sequence length="293" mass="32118">MFKRALICTDFSDSLQRLANFVPELAKGGLEHIVFFHSVPLMTSREIPCADEDKINAARQLLAAAEASVPVGVTVEIDIASGRGNENIIRAVKKHQPDVIFSGMATRSALNERVFGSTTMDIVDKVDVPMLVLRPQLMATYREGELAQRCQHMFDYLLVPYDGSDSAKKILADIKAKLQADPDCALATCLLCWVIDDGSRFTTNTPEAAQKALDQAKAEIEGLGTEIKTEVLTEIRTGNPLEEVLRSGETHDISAIAICPGKNSGLFKLTVPSFTSALLRASWHPVIHFPRQK</sequence>
<dbReference type="Gene3D" id="3.40.50.620">
    <property type="entry name" value="HUPs"/>
    <property type="match status" value="2"/>
</dbReference>
<dbReference type="Proteomes" id="UP000249794">
    <property type="component" value="Unassembled WGS sequence"/>
</dbReference>
<evidence type="ECO:0000256" key="1">
    <source>
        <dbReference type="ARBA" id="ARBA00008791"/>
    </source>
</evidence>
<feature type="domain" description="UspA" evidence="2">
    <location>
        <begin position="1"/>
        <end position="134"/>
    </location>
</feature>
<dbReference type="AlphaFoldDB" id="A0A2W4ZBK9"/>
<dbReference type="PANTHER" id="PTHR46268:SF22">
    <property type="entry name" value="SENSOR PROTEIN KDPD-RELATED"/>
    <property type="match status" value="1"/>
</dbReference>
<dbReference type="InterPro" id="IPR006016">
    <property type="entry name" value="UspA"/>
</dbReference>
<comment type="similarity">
    <text evidence="1">Belongs to the universal stress protein A family.</text>
</comment>
<evidence type="ECO:0000313" key="3">
    <source>
        <dbReference type="EMBL" id="PZO52348.1"/>
    </source>
</evidence>
<gene>
    <name evidence="3" type="ORF">DCF15_13820</name>
</gene>
<dbReference type="PANTHER" id="PTHR46268">
    <property type="entry name" value="STRESS RESPONSE PROTEIN NHAX"/>
    <property type="match status" value="1"/>
</dbReference>
<accession>A0A2W4ZBK9</accession>
<dbReference type="InterPro" id="IPR014729">
    <property type="entry name" value="Rossmann-like_a/b/a_fold"/>
</dbReference>